<dbReference type="CDD" id="cd00093">
    <property type="entry name" value="HTH_XRE"/>
    <property type="match status" value="1"/>
</dbReference>
<protein>
    <submittedName>
        <fullName evidence="3">Transcriptional regulator with XRE-family HTH domain</fullName>
    </submittedName>
</protein>
<proteinExistence type="predicted"/>
<feature type="domain" description="HTH cro/C1-type" evidence="2">
    <location>
        <begin position="30"/>
        <end position="84"/>
    </location>
</feature>
<keyword evidence="1" id="KW-0472">Membrane</keyword>
<evidence type="ECO:0000313" key="3">
    <source>
        <dbReference type="EMBL" id="MBP2370827.1"/>
    </source>
</evidence>
<keyword evidence="1" id="KW-0812">Transmembrane</keyword>
<name>A0ABS4W3N3_9PSEU</name>
<dbReference type="RefSeq" id="WP_210034364.1">
    <property type="nucleotide sequence ID" value="NZ_JAGINU010000001.1"/>
</dbReference>
<dbReference type="Proteomes" id="UP001519295">
    <property type="component" value="Unassembled WGS sequence"/>
</dbReference>
<feature type="transmembrane region" description="Helical" evidence="1">
    <location>
        <begin position="62"/>
        <end position="83"/>
    </location>
</feature>
<accession>A0ABS4W3N3</accession>
<evidence type="ECO:0000313" key="4">
    <source>
        <dbReference type="Proteomes" id="UP001519295"/>
    </source>
</evidence>
<dbReference type="PROSITE" id="PS50943">
    <property type="entry name" value="HTH_CROC1"/>
    <property type="match status" value="1"/>
</dbReference>
<dbReference type="Gene3D" id="1.10.260.40">
    <property type="entry name" value="lambda repressor-like DNA-binding domains"/>
    <property type="match status" value="1"/>
</dbReference>
<reference evidence="3 4" key="1">
    <citation type="submission" date="2021-03" db="EMBL/GenBank/DDBJ databases">
        <title>Sequencing the genomes of 1000 actinobacteria strains.</title>
        <authorList>
            <person name="Klenk H.-P."/>
        </authorList>
    </citation>
    <scope>NUCLEOTIDE SEQUENCE [LARGE SCALE GENOMIC DNA]</scope>
    <source>
        <strain evidence="3 4">DSM 45256</strain>
    </source>
</reference>
<evidence type="ECO:0000259" key="2">
    <source>
        <dbReference type="PROSITE" id="PS50943"/>
    </source>
</evidence>
<dbReference type="InterPro" id="IPR001387">
    <property type="entry name" value="Cro/C1-type_HTH"/>
</dbReference>
<dbReference type="Pfam" id="PF01381">
    <property type="entry name" value="HTH_3"/>
    <property type="match status" value="1"/>
</dbReference>
<comment type="caution">
    <text evidence="3">The sequence shown here is derived from an EMBL/GenBank/DDBJ whole genome shotgun (WGS) entry which is preliminary data.</text>
</comment>
<sequence>MNSNDAGDRLPEEPPIAIVDLAVPDASGLVRAVRRRADLSQRELAQRTGLSRSTIGRIESRSLVPGLGTLVAILAVAGLRLVAIDEDNRRVPPMEDPPGDDMRDGAGRRYPSHLDTIVDPAPGEWWGDRFGLARPPETFRRDREMRDVMRRRSVWEVRVAQYQWAHPPPTVEAWIQRQAQCRRCGTLPPPVRPPFAPDRVERYLRAAAQLASAAVAATAAADVARRTHGAAPRTPSGR</sequence>
<evidence type="ECO:0000256" key="1">
    <source>
        <dbReference type="SAM" id="Phobius"/>
    </source>
</evidence>
<dbReference type="EMBL" id="JAGINU010000001">
    <property type="protein sequence ID" value="MBP2370827.1"/>
    <property type="molecule type" value="Genomic_DNA"/>
</dbReference>
<keyword evidence="1" id="KW-1133">Transmembrane helix</keyword>
<dbReference type="InterPro" id="IPR010982">
    <property type="entry name" value="Lambda_DNA-bd_dom_sf"/>
</dbReference>
<organism evidence="3 4">
    <name type="scientific">Pseudonocardia parietis</name>
    <dbReference type="NCBI Taxonomy" id="570936"/>
    <lineage>
        <taxon>Bacteria</taxon>
        <taxon>Bacillati</taxon>
        <taxon>Actinomycetota</taxon>
        <taxon>Actinomycetes</taxon>
        <taxon>Pseudonocardiales</taxon>
        <taxon>Pseudonocardiaceae</taxon>
        <taxon>Pseudonocardia</taxon>
    </lineage>
</organism>
<gene>
    <name evidence="3" type="ORF">JOF36_006523</name>
</gene>
<dbReference type="SUPFAM" id="SSF47413">
    <property type="entry name" value="lambda repressor-like DNA-binding domains"/>
    <property type="match status" value="1"/>
</dbReference>
<keyword evidence="4" id="KW-1185">Reference proteome</keyword>
<dbReference type="SMART" id="SM00530">
    <property type="entry name" value="HTH_XRE"/>
    <property type="match status" value="1"/>
</dbReference>